<dbReference type="Gene3D" id="3.10.620.30">
    <property type="match status" value="1"/>
</dbReference>
<gene>
    <name evidence="2" type="ORF">SAMN05443549_101608</name>
</gene>
<dbReference type="GO" id="GO:0006508">
    <property type="term" value="P:proteolysis"/>
    <property type="evidence" value="ECO:0007669"/>
    <property type="project" value="UniProtKB-KW"/>
</dbReference>
<dbReference type="PANTHER" id="PTHR33490">
    <property type="entry name" value="BLR5614 PROTEIN-RELATED"/>
    <property type="match status" value="1"/>
</dbReference>
<dbReference type="InterPro" id="IPR038765">
    <property type="entry name" value="Papain-like_cys_pep_sf"/>
</dbReference>
<keyword evidence="2" id="KW-0378">Hydrolase</keyword>
<dbReference type="AlphaFoldDB" id="A0A1M5F3M2"/>
<proteinExistence type="predicted"/>
<keyword evidence="2" id="KW-0645">Protease</keyword>
<reference evidence="3" key="1">
    <citation type="submission" date="2016-11" db="EMBL/GenBank/DDBJ databases">
        <authorList>
            <person name="Varghese N."/>
            <person name="Submissions S."/>
        </authorList>
    </citation>
    <scope>NUCLEOTIDE SEQUENCE [LARGE SCALE GENOMIC DNA]</scope>
    <source>
        <strain evidence="3">DSM 19978</strain>
    </source>
</reference>
<keyword evidence="3" id="KW-1185">Reference proteome</keyword>
<dbReference type="Pfam" id="PF01841">
    <property type="entry name" value="Transglut_core"/>
    <property type="match status" value="1"/>
</dbReference>
<dbReference type="OrthoDB" id="9804872at2"/>
<sequence length="326" mass="37776">MAVFKIVHITKYQYSWPIKESINEIRLFPHNFDNQDVLQHQILISNNPNVEISHDYYGNRVGNFNNLESHTEMILESRMLVRVNHSLKIPEIDTTTVQDLDIEKEKSILLQRLCYPETIDKQKQINLVLKKINLPDKSIIAIAQECNEYIYKNFTYTKGITNIQTTLDEILELKKGVCQDFAHVLLQFLRTAGIPSRYVSGYVCPNESGLRGEGATHAWVEIYTPTQGWLGLDPTNNIWTMDNHVKLSVGRNFYDCTLVKGTFKGFAKQTLSVSVSIGYEDGRQFEEINNVQLQKMSVEDQTQLDYLEQNQVKLQQQQKQQEQQQQ</sequence>
<evidence type="ECO:0000313" key="3">
    <source>
        <dbReference type="Proteomes" id="UP000184516"/>
    </source>
</evidence>
<dbReference type="SUPFAM" id="SSF54001">
    <property type="entry name" value="Cysteine proteinases"/>
    <property type="match status" value="1"/>
</dbReference>
<organism evidence="2 3">
    <name type="scientific">Flavobacterium fluvii</name>
    <dbReference type="NCBI Taxonomy" id="468056"/>
    <lineage>
        <taxon>Bacteria</taxon>
        <taxon>Pseudomonadati</taxon>
        <taxon>Bacteroidota</taxon>
        <taxon>Flavobacteriia</taxon>
        <taxon>Flavobacteriales</taxon>
        <taxon>Flavobacteriaceae</taxon>
        <taxon>Flavobacterium</taxon>
    </lineage>
</organism>
<evidence type="ECO:0000259" key="1">
    <source>
        <dbReference type="SMART" id="SM00460"/>
    </source>
</evidence>
<dbReference type="InterPro" id="IPR013589">
    <property type="entry name" value="Bac_transglu_N"/>
</dbReference>
<dbReference type="Pfam" id="PF08379">
    <property type="entry name" value="Bact_transglu_N"/>
    <property type="match status" value="1"/>
</dbReference>
<dbReference type="SMART" id="SM00460">
    <property type="entry name" value="TGc"/>
    <property type="match status" value="1"/>
</dbReference>
<dbReference type="GO" id="GO:0008233">
    <property type="term" value="F:peptidase activity"/>
    <property type="evidence" value="ECO:0007669"/>
    <property type="project" value="UniProtKB-KW"/>
</dbReference>
<dbReference type="EMBL" id="FQWB01000001">
    <property type="protein sequence ID" value="SHF86143.1"/>
    <property type="molecule type" value="Genomic_DNA"/>
</dbReference>
<dbReference type="InterPro" id="IPR002931">
    <property type="entry name" value="Transglutaminase-like"/>
</dbReference>
<feature type="domain" description="Transglutaminase-like" evidence="1">
    <location>
        <begin position="170"/>
        <end position="236"/>
    </location>
</feature>
<dbReference type="STRING" id="468056.SAMN05443549_101608"/>
<accession>A0A1M5F3M2</accession>
<dbReference type="Proteomes" id="UP000184516">
    <property type="component" value="Unassembled WGS sequence"/>
</dbReference>
<protein>
    <submittedName>
        <fullName evidence="2">Transglutaminase-like enzyme, putative cysteine protease</fullName>
    </submittedName>
</protein>
<evidence type="ECO:0000313" key="2">
    <source>
        <dbReference type="EMBL" id="SHF86143.1"/>
    </source>
</evidence>
<dbReference type="PANTHER" id="PTHR33490:SF6">
    <property type="entry name" value="SLL1049 PROTEIN"/>
    <property type="match status" value="1"/>
</dbReference>
<name>A0A1M5F3M2_9FLAO</name>
<dbReference type="RefSeq" id="WP_073367815.1">
    <property type="nucleotide sequence ID" value="NZ_FQWB01000001.1"/>
</dbReference>